<dbReference type="RefSeq" id="WP_310343951.1">
    <property type="nucleotide sequence ID" value="NZ_JAVDXO010000006.1"/>
</dbReference>
<feature type="domain" description="Periplasmic binding protein" evidence="5">
    <location>
        <begin position="30"/>
        <end position="308"/>
    </location>
</feature>
<keyword evidence="3 4" id="KW-0732">Signal</keyword>
<dbReference type="Proteomes" id="UP001268089">
    <property type="component" value="Unassembled WGS sequence"/>
</dbReference>
<evidence type="ECO:0000256" key="1">
    <source>
        <dbReference type="ARBA" id="ARBA00004418"/>
    </source>
</evidence>
<keyword evidence="7" id="KW-1185">Reference proteome</keyword>
<organism evidence="6 7">
    <name type="scientific">Rhodoferax saidenbachensis</name>
    <dbReference type="NCBI Taxonomy" id="1484693"/>
    <lineage>
        <taxon>Bacteria</taxon>
        <taxon>Pseudomonadati</taxon>
        <taxon>Pseudomonadota</taxon>
        <taxon>Betaproteobacteria</taxon>
        <taxon>Burkholderiales</taxon>
        <taxon>Comamonadaceae</taxon>
        <taxon>Rhodoferax</taxon>
    </lineage>
</organism>
<keyword evidence="6" id="KW-0762">Sugar transport</keyword>
<dbReference type="EMBL" id="JAVDXO010000006">
    <property type="protein sequence ID" value="MDR7307580.1"/>
    <property type="molecule type" value="Genomic_DNA"/>
</dbReference>
<accession>A0ABU1ZPV5</accession>
<dbReference type="InterPro" id="IPR049784">
    <property type="entry name" value="ChvE-like"/>
</dbReference>
<reference evidence="6 7" key="1">
    <citation type="submission" date="2023-07" db="EMBL/GenBank/DDBJ databases">
        <title>Sorghum-associated microbial communities from plants grown in Nebraska, USA.</title>
        <authorList>
            <person name="Schachtman D."/>
        </authorList>
    </citation>
    <scope>NUCLEOTIDE SEQUENCE [LARGE SCALE GENOMIC DNA]</scope>
    <source>
        <strain evidence="6 7">BE308</strain>
    </source>
</reference>
<protein>
    <submittedName>
        <fullName evidence="6">Multiple sugar transport system substrate-binding protein</fullName>
    </submittedName>
</protein>
<evidence type="ECO:0000259" key="5">
    <source>
        <dbReference type="Pfam" id="PF13407"/>
    </source>
</evidence>
<dbReference type="Gene3D" id="3.40.50.2300">
    <property type="match status" value="2"/>
</dbReference>
<feature type="chain" id="PRO_5045842994" evidence="4">
    <location>
        <begin position="23"/>
        <end position="355"/>
    </location>
</feature>
<gene>
    <name evidence="6" type="ORF">J2X15_002867</name>
</gene>
<dbReference type="InterPro" id="IPR025997">
    <property type="entry name" value="SBP_2_dom"/>
</dbReference>
<name>A0ABU1ZPV5_9BURK</name>
<dbReference type="InterPro" id="IPR050555">
    <property type="entry name" value="Bact_Solute-Bind_Prot2"/>
</dbReference>
<sequence>MRTIRRIFLSTVLLVSLPWAQAQNDSKGGVGILMPTVTSQRWVVDGLAMVRALDKLGYRPDLKYANDDIATQIAQTEEMLKSPDMKVLIIGAIDGSKLAPVLQKAAERKIKVIAYDRLIRDTPNVDYYATFDNFQVGVLQGTYIVEHLGLDKGKGPFNIELFGGSADDNNAFFFYDGAMSVLKPYIDKGKLVVGSGQMGMDKVSTLRWSGSVARARLTQILDKHYSKQRLDALLSPYDGISMELLTAMKKANYGQGGQPLPVITGQDAEMPSVRSIIRGEQTSTVFKDNRELAQVVTTMVDAILSGKKPVINDEKTYNNGQKVVPSFLLKPMIVDVTNWRAALVNSGYYKADQFR</sequence>
<evidence type="ECO:0000313" key="7">
    <source>
        <dbReference type="Proteomes" id="UP001268089"/>
    </source>
</evidence>
<evidence type="ECO:0000256" key="3">
    <source>
        <dbReference type="ARBA" id="ARBA00022729"/>
    </source>
</evidence>
<dbReference type="NCBIfam" id="NF040907">
    <property type="entry name" value="ChvE"/>
    <property type="match status" value="1"/>
</dbReference>
<dbReference type="Pfam" id="PF13407">
    <property type="entry name" value="Peripla_BP_4"/>
    <property type="match status" value="1"/>
</dbReference>
<feature type="signal peptide" evidence="4">
    <location>
        <begin position="1"/>
        <end position="22"/>
    </location>
</feature>
<comment type="subcellular location">
    <subcellularLocation>
        <location evidence="1">Periplasm</location>
    </subcellularLocation>
</comment>
<dbReference type="CDD" id="cd19994">
    <property type="entry name" value="PBP1_ChvE"/>
    <property type="match status" value="1"/>
</dbReference>
<comment type="caution">
    <text evidence="6">The sequence shown here is derived from an EMBL/GenBank/DDBJ whole genome shotgun (WGS) entry which is preliminary data.</text>
</comment>
<keyword evidence="6" id="KW-0813">Transport</keyword>
<dbReference type="PANTHER" id="PTHR30036">
    <property type="entry name" value="D-XYLOSE-BINDING PERIPLASMIC PROTEIN"/>
    <property type="match status" value="1"/>
</dbReference>
<evidence type="ECO:0000313" key="6">
    <source>
        <dbReference type="EMBL" id="MDR7307580.1"/>
    </source>
</evidence>
<proteinExistence type="inferred from homology"/>
<dbReference type="InterPro" id="IPR028082">
    <property type="entry name" value="Peripla_BP_I"/>
</dbReference>
<evidence type="ECO:0000256" key="4">
    <source>
        <dbReference type="SAM" id="SignalP"/>
    </source>
</evidence>
<evidence type="ECO:0000256" key="2">
    <source>
        <dbReference type="ARBA" id="ARBA00007639"/>
    </source>
</evidence>
<dbReference type="SUPFAM" id="SSF53822">
    <property type="entry name" value="Periplasmic binding protein-like I"/>
    <property type="match status" value="1"/>
</dbReference>
<dbReference type="PANTHER" id="PTHR30036:SF1">
    <property type="entry name" value="D-XYLOSE-BINDING PERIPLASMIC PROTEIN"/>
    <property type="match status" value="1"/>
</dbReference>
<comment type="similarity">
    <text evidence="2">Belongs to the bacterial solute-binding protein 2 family.</text>
</comment>